<organism evidence="4 5">
    <name type="scientific">Symbiodinium microadriaticum</name>
    <name type="common">Dinoflagellate</name>
    <name type="synonym">Zooxanthella microadriatica</name>
    <dbReference type="NCBI Taxonomy" id="2951"/>
    <lineage>
        <taxon>Eukaryota</taxon>
        <taxon>Sar</taxon>
        <taxon>Alveolata</taxon>
        <taxon>Dinophyceae</taxon>
        <taxon>Suessiales</taxon>
        <taxon>Symbiodiniaceae</taxon>
        <taxon>Symbiodinium</taxon>
    </lineage>
</organism>
<dbReference type="PANTHER" id="PTHR46093">
    <property type="entry name" value="ACYL-COA-BINDING DOMAIN-CONTAINING PROTEIN 5"/>
    <property type="match status" value="1"/>
</dbReference>
<feature type="compositionally biased region" description="Basic and acidic residues" evidence="3">
    <location>
        <begin position="698"/>
        <end position="707"/>
    </location>
</feature>
<evidence type="ECO:0000313" key="5">
    <source>
        <dbReference type="Proteomes" id="UP000186817"/>
    </source>
</evidence>
<dbReference type="SUPFAM" id="SSF117281">
    <property type="entry name" value="Kelch motif"/>
    <property type="match status" value="1"/>
</dbReference>
<protein>
    <submittedName>
        <fullName evidence="4">RING finger protein B</fullName>
    </submittedName>
</protein>
<dbReference type="EMBL" id="LSRX01001905">
    <property type="protein sequence ID" value="OLP76840.1"/>
    <property type="molecule type" value="Genomic_DNA"/>
</dbReference>
<sequence length="806" mass="87994">MACARAGHSVLEEVIACVHYRFLLCLDEAALSNVGVCCRSLACIAAEEGLWQRLVMCQNRLATSRFLGAFSPEAREVASDDVRPGVAACRFEPGASATDLELINWRDMCRQLNMSMAEAPWAYELCEDGCSAALWTELTDDAAIPSAPSSAAQGSNNVVLASQSPHLFWIGGDRMLGIAGGYSPDVVGGASLHPLREVYQLDLPNASGHGSRLTRPDLLVRRLDCGTAGGKLPHGHPSMNGAASDFDPHRKTIFFFGGGAPHSDVTNATTALRLDGWEGESPSAIWQQITTHGSVESGQVPSARQGLKGTVFNDEFVIFGGRMLGGRCTNEVWSLDLSPDTGASESTDLSWRPLECDGQSPSPRVWHGACQLVHGQWFIYGGSTWQFEEPDQPHDFRTLFILHLAERRWSSVHHAPGPEPPWAVAAALVPLGCCQLLLLGGTLPHKLGSQGLNAHSLRQWRTWYSRLDEPFVFDLRTKKWNQHHAAVAATSQDLEQHVAEVYLRSHFPACFIPHRRSVIAFGGSRYFTGEYFNDVLELQLPSCKHGPRAALLGEGRRQESRQPLCAAFQAPAALPRHLQVADGREASLTRGFLGRLRGMLQDGIINQEQFDMMRTEGRDQQHWHLHSDSFRQPIDGRTLFSLFGSKPSALQLQRTTPSTVAMADKKKLTQAELLELLSPPPFNQKKCVPPDAVIQTSPEERWWRSDSPRLPGDEFPDVPVQKGSNPSLSATAGSKGHGLRSGPVCFQTTSQTGCGTAAHFKMEEGVPPVISGFSGHFPGKQGANIIGATFDKSYTESLSHTISLGK</sequence>
<evidence type="ECO:0000256" key="1">
    <source>
        <dbReference type="ARBA" id="ARBA00022441"/>
    </source>
</evidence>
<evidence type="ECO:0000256" key="3">
    <source>
        <dbReference type="SAM" id="MobiDB-lite"/>
    </source>
</evidence>
<feature type="region of interest" description="Disordered" evidence="3">
    <location>
        <begin position="686"/>
        <end position="744"/>
    </location>
</feature>
<feature type="compositionally biased region" description="Polar residues" evidence="3">
    <location>
        <begin position="722"/>
        <end position="732"/>
    </location>
</feature>
<dbReference type="Pfam" id="PF24681">
    <property type="entry name" value="Kelch_KLHDC2_KLHL20_DRC7"/>
    <property type="match status" value="1"/>
</dbReference>
<evidence type="ECO:0000313" key="4">
    <source>
        <dbReference type="EMBL" id="OLP76840.1"/>
    </source>
</evidence>
<comment type="caution">
    <text evidence="4">The sequence shown here is derived from an EMBL/GenBank/DDBJ whole genome shotgun (WGS) entry which is preliminary data.</text>
</comment>
<dbReference type="Proteomes" id="UP000186817">
    <property type="component" value="Unassembled WGS sequence"/>
</dbReference>
<keyword evidence="1" id="KW-0880">Kelch repeat</keyword>
<dbReference type="OrthoDB" id="10251809at2759"/>
<keyword evidence="5" id="KW-1185">Reference proteome</keyword>
<dbReference type="AlphaFoldDB" id="A0A1Q9C1Q7"/>
<dbReference type="InterPro" id="IPR015915">
    <property type="entry name" value="Kelch-typ_b-propeller"/>
</dbReference>
<evidence type="ECO:0000256" key="2">
    <source>
        <dbReference type="ARBA" id="ARBA00022737"/>
    </source>
</evidence>
<reference evidence="4 5" key="1">
    <citation type="submission" date="2016-02" db="EMBL/GenBank/DDBJ databases">
        <title>Genome analysis of coral dinoflagellate symbionts highlights evolutionary adaptations to a symbiotic lifestyle.</title>
        <authorList>
            <person name="Aranda M."/>
            <person name="Li Y."/>
            <person name="Liew Y.J."/>
            <person name="Baumgarten S."/>
            <person name="Simakov O."/>
            <person name="Wilson M."/>
            <person name="Piel J."/>
            <person name="Ashoor H."/>
            <person name="Bougouffa S."/>
            <person name="Bajic V.B."/>
            <person name="Ryu T."/>
            <person name="Ravasi T."/>
            <person name="Bayer T."/>
            <person name="Micklem G."/>
            <person name="Kim H."/>
            <person name="Bhak J."/>
            <person name="Lajeunesse T.C."/>
            <person name="Voolstra C.R."/>
        </authorList>
    </citation>
    <scope>NUCLEOTIDE SEQUENCE [LARGE SCALE GENOMIC DNA]</scope>
    <source>
        <strain evidence="4 5">CCMP2467</strain>
    </source>
</reference>
<name>A0A1Q9C1Q7_SYMMI</name>
<dbReference type="Gene3D" id="2.120.10.80">
    <property type="entry name" value="Kelch-type beta propeller"/>
    <property type="match status" value="1"/>
</dbReference>
<gene>
    <name evidence="4" type="primary">rngB</name>
    <name evidence="4" type="ORF">AK812_SmicGene43173</name>
</gene>
<keyword evidence="2" id="KW-0677">Repeat</keyword>
<accession>A0A1Q9C1Q7</accession>
<dbReference type="PANTHER" id="PTHR46093:SF18">
    <property type="entry name" value="FIBRONECTIN TYPE-III DOMAIN-CONTAINING PROTEIN"/>
    <property type="match status" value="1"/>
</dbReference>
<proteinExistence type="predicted"/>